<gene>
    <name evidence="1" type="ORF">RVH45_03460</name>
</gene>
<dbReference type="Proteomes" id="UP001181086">
    <property type="component" value="Unassembled WGS sequence"/>
</dbReference>
<dbReference type="Pfam" id="PF13450">
    <property type="entry name" value="NAD_binding_8"/>
    <property type="match status" value="1"/>
</dbReference>
<dbReference type="GO" id="GO:0005829">
    <property type="term" value="C:cytosol"/>
    <property type="evidence" value="ECO:0007669"/>
    <property type="project" value="TreeGrafter"/>
</dbReference>
<name>A0AAE4LR87_9BACT</name>
<organism evidence="1 2">
    <name type="scientific">Phocaeicola dorei</name>
    <dbReference type="NCBI Taxonomy" id="357276"/>
    <lineage>
        <taxon>Bacteria</taxon>
        <taxon>Pseudomonadati</taxon>
        <taxon>Bacteroidota</taxon>
        <taxon>Bacteroidia</taxon>
        <taxon>Bacteroidales</taxon>
        <taxon>Bacteroidaceae</taxon>
        <taxon>Phocaeicola</taxon>
    </lineage>
</organism>
<dbReference type="SUPFAM" id="SSF51971">
    <property type="entry name" value="Nucleotide-binding domain"/>
    <property type="match status" value="1"/>
</dbReference>
<protein>
    <submittedName>
        <fullName evidence="1">NAD(P)-binding protein</fullName>
    </submittedName>
</protein>
<dbReference type="GO" id="GO:0008767">
    <property type="term" value="F:UDP-galactopyranose mutase activity"/>
    <property type="evidence" value="ECO:0007669"/>
    <property type="project" value="TreeGrafter"/>
</dbReference>
<dbReference type="InterPro" id="IPR036188">
    <property type="entry name" value="FAD/NAD-bd_sf"/>
</dbReference>
<evidence type="ECO:0000313" key="1">
    <source>
        <dbReference type="EMBL" id="MDU0268969.1"/>
    </source>
</evidence>
<reference evidence="1" key="1">
    <citation type="submission" date="2023-10" db="EMBL/GenBank/DDBJ databases">
        <title>Genome of Potential pathogenic bacteria in Crohn's disease.</title>
        <authorList>
            <person name="Rodriguez-Palacios A."/>
        </authorList>
    </citation>
    <scope>NUCLEOTIDE SEQUENCE</scope>
    <source>
        <strain evidence="1">CavFT-hAR62</strain>
    </source>
</reference>
<dbReference type="AlphaFoldDB" id="A0AAE4LR87"/>
<proteinExistence type="predicted"/>
<comment type="caution">
    <text evidence="1">The sequence shown here is derived from an EMBL/GenBank/DDBJ whole genome shotgun (WGS) entry which is preliminary data.</text>
</comment>
<sequence>MKDILILGAGVTGLSMGQLLNGKSNVTILEKEGQIGGIAKTRQVNGVTYHTVGGHCFNSKYEDVMSFVFNLLPQKEWHKVKRFSSINLGEYEVDYPIEYSVHQIYKHDPDLAFAITRDFLSSYDDGSYSNLEEWFRKKFGDRLCELYFLPYNTKIWGRNPNLMSHEWVQDKLPIPDKKSFFSSLMQPCTDSMPHSQFYYPGSNNQMSLIEALANGINIICNEPVSRIGKRGGRWLVNGKYEADLIISTLPLNLLPSYIEGTPQYVLEKAKLLKYNKVSNILWESAPTHKTWSYQPLPDSIFHRYIHIGNFFNPVKNYTITECVGEKSYDEMVKCGKRDSFLIRPLDYNVSDHAYVVFDENCDKAVGAILDYLYGVDIISIGRFGQWEYFNMDVCMKQSLDTYIKIKERL</sequence>
<dbReference type="Gene3D" id="3.50.50.60">
    <property type="entry name" value="FAD/NAD(P)-binding domain"/>
    <property type="match status" value="1"/>
</dbReference>
<dbReference type="PANTHER" id="PTHR21197:SF0">
    <property type="entry name" value="UDP-GALACTOPYRANOSE MUTASE"/>
    <property type="match status" value="1"/>
</dbReference>
<dbReference type="EMBL" id="JAWDEV010000001">
    <property type="protein sequence ID" value="MDU0268969.1"/>
    <property type="molecule type" value="Genomic_DNA"/>
</dbReference>
<dbReference type="GO" id="GO:0050660">
    <property type="term" value="F:flavin adenine dinucleotide binding"/>
    <property type="evidence" value="ECO:0007669"/>
    <property type="project" value="TreeGrafter"/>
</dbReference>
<evidence type="ECO:0000313" key="2">
    <source>
        <dbReference type="Proteomes" id="UP001181086"/>
    </source>
</evidence>
<accession>A0AAE4LR87</accession>
<dbReference type="PANTHER" id="PTHR21197">
    <property type="entry name" value="UDP-GALACTOPYRANOSE MUTASE"/>
    <property type="match status" value="1"/>
</dbReference>
<dbReference type="RefSeq" id="WP_176826382.1">
    <property type="nucleotide sequence ID" value="NZ_BAABZF010000001.1"/>
</dbReference>